<dbReference type="PRINTS" id="PR00385">
    <property type="entry name" value="P450"/>
</dbReference>
<evidence type="ECO:0000313" key="10">
    <source>
        <dbReference type="Proteomes" id="UP000650833"/>
    </source>
</evidence>
<evidence type="ECO:0000256" key="8">
    <source>
        <dbReference type="RuleBase" id="RU000461"/>
    </source>
</evidence>
<reference evidence="9" key="1">
    <citation type="submission" date="2020-12" db="EMBL/GenBank/DDBJ databases">
        <title>Metabolic potential, ecology and presence of endohyphal bacteria is reflected in genomic diversity of Mucoromycotina.</title>
        <authorList>
            <person name="Muszewska A."/>
            <person name="Okrasinska A."/>
            <person name="Steczkiewicz K."/>
            <person name="Drgas O."/>
            <person name="Orlowska M."/>
            <person name="Perlinska-Lenart U."/>
            <person name="Aleksandrzak-Piekarczyk T."/>
            <person name="Szatraj K."/>
            <person name="Zielenkiewicz U."/>
            <person name="Pilsyk S."/>
            <person name="Malc E."/>
            <person name="Mieczkowski P."/>
            <person name="Kruszewska J.S."/>
            <person name="Biernat P."/>
            <person name="Pawlowska J."/>
        </authorList>
    </citation>
    <scope>NUCLEOTIDE SEQUENCE</scope>
    <source>
        <strain evidence="9">CBS 226.32</strain>
    </source>
</reference>
<dbReference type="Gene3D" id="1.10.630.10">
    <property type="entry name" value="Cytochrome P450"/>
    <property type="match status" value="1"/>
</dbReference>
<dbReference type="PRINTS" id="PR00463">
    <property type="entry name" value="EP450I"/>
</dbReference>
<dbReference type="InterPro" id="IPR036396">
    <property type="entry name" value="Cyt_P450_sf"/>
</dbReference>
<feature type="binding site" description="axial binding residue" evidence="7">
    <location>
        <position position="482"/>
    </location>
    <ligand>
        <name>heme</name>
        <dbReference type="ChEBI" id="CHEBI:30413"/>
    </ligand>
    <ligandPart>
        <name>Fe</name>
        <dbReference type="ChEBI" id="CHEBI:18248"/>
    </ligandPart>
</feature>
<keyword evidence="3 7" id="KW-0479">Metal-binding</keyword>
<comment type="similarity">
    <text evidence="1 8">Belongs to the cytochrome P450 family.</text>
</comment>
<proteinExistence type="inferred from homology"/>
<dbReference type="GO" id="GO:0005506">
    <property type="term" value="F:iron ion binding"/>
    <property type="evidence" value="ECO:0007669"/>
    <property type="project" value="InterPro"/>
</dbReference>
<sequence length="535" mass="61298">MLYLIENNTFLQEPIQKAFEIYQKKIVSRLTKKNKTIAISTAVAISLIYFIRDRYFKPPKNIRHIPYQGYFDVYKSLLTKETYTDRAHRISIPTVDSKTSNGLFVRPGRFGWEIHVANPEAAKKIFLKQDMFPKANILKGKEDTLNAKFSNGPNLVFLSGAHWKAQRMIANPAFHRAQPIQLFGKLAQDLFAKMDTMVETVEVTDLMERWTLQAIGKAGFDFDFNAIKDDDSAWVHTYYNINAALQDPFYFLFPIFDQSLLWLFPKRMAIHKEMDHFNNMLSQVIENKRAHIASGIQNDNLQENEKDVLTLLIESEQRGEGALTDEELRSNLNILFLAGHDTTSNALSFALFHLAKYPEMQKRARKEVLSIFGDAPEDIIPSFDQLKQLDYLNQFIKENLRVYGPVVQVVPRIAQEDIVLADTLIPKGSLVTVNVFNIQHSKKVWKDANEFDPERFAPKGESSQLAGEGATWVPFGSGARQCIGMNFSLNEQRVLLSMMLRKFTWTLPENGNELKTSGITIIGPADLNIQFKKRY</sequence>
<evidence type="ECO:0000313" key="9">
    <source>
        <dbReference type="EMBL" id="KAG2200781.1"/>
    </source>
</evidence>
<dbReference type="Pfam" id="PF00067">
    <property type="entry name" value="p450"/>
    <property type="match status" value="1"/>
</dbReference>
<dbReference type="EMBL" id="JAEPRC010000307">
    <property type="protein sequence ID" value="KAG2200781.1"/>
    <property type="molecule type" value="Genomic_DNA"/>
</dbReference>
<protein>
    <recommendedName>
        <fullName evidence="11">Cytochrome P450</fullName>
    </recommendedName>
</protein>
<evidence type="ECO:0000256" key="1">
    <source>
        <dbReference type="ARBA" id="ARBA00010617"/>
    </source>
</evidence>
<dbReference type="Proteomes" id="UP000650833">
    <property type="component" value="Unassembled WGS sequence"/>
</dbReference>
<evidence type="ECO:0008006" key="11">
    <source>
        <dbReference type="Google" id="ProtNLM"/>
    </source>
</evidence>
<gene>
    <name evidence="9" type="ORF">INT46_002172</name>
</gene>
<keyword evidence="10" id="KW-1185">Reference proteome</keyword>
<dbReference type="InterPro" id="IPR017972">
    <property type="entry name" value="Cyt_P450_CS"/>
</dbReference>
<dbReference type="AlphaFoldDB" id="A0A8H7UW30"/>
<evidence type="ECO:0000256" key="3">
    <source>
        <dbReference type="ARBA" id="ARBA00022723"/>
    </source>
</evidence>
<keyword evidence="2 7" id="KW-0349">Heme</keyword>
<dbReference type="SUPFAM" id="SSF48264">
    <property type="entry name" value="Cytochrome P450"/>
    <property type="match status" value="1"/>
</dbReference>
<keyword evidence="6 8" id="KW-0503">Monooxygenase</keyword>
<evidence type="ECO:0000256" key="6">
    <source>
        <dbReference type="ARBA" id="ARBA00023033"/>
    </source>
</evidence>
<dbReference type="InterPro" id="IPR001128">
    <property type="entry name" value="Cyt_P450"/>
</dbReference>
<dbReference type="PANTHER" id="PTHR24291:SF50">
    <property type="entry name" value="BIFUNCTIONAL ALBAFLAVENONE MONOOXYGENASE_TERPENE SYNTHASE"/>
    <property type="match status" value="1"/>
</dbReference>
<comment type="caution">
    <text evidence="9">The sequence shown here is derived from an EMBL/GenBank/DDBJ whole genome shotgun (WGS) entry which is preliminary data.</text>
</comment>
<accession>A0A8H7UW30</accession>
<evidence type="ECO:0000256" key="7">
    <source>
        <dbReference type="PIRSR" id="PIRSR602401-1"/>
    </source>
</evidence>
<name>A0A8H7UW30_9FUNG</name>
<dbReference type="OrthoDB" id="1470350at2759"/>
<keyword evidence="4 8" id="KW-0560">Oxidoreductase</keyword>
<organism evidence="9 10">
    <name type="scientific">Mucor plumbeus</name>
    <dbReference type="NCBI Taxonomy" id="97098"/>
    <lineage>
        <taxon>Eukaryota</taxon>
        <taxon>Fungi</taxon>
        <taxon>Fungi incertae sedis</taxon>
        <taxon>Mucoromycota</taxon>
        <taxon>Mucoromycotina</taxon>
        <taxon>Mucoromycetes</taxon>
        <taxon>Mucorales</taxon>
        <taxon>Mucorineae</taxon>
        <taxon>Mucoraceae</taxon>
        <taxon>Mucor</taxon>
    </lineage>
</organism>
<dbReference type="PROSITE" id="PS00086">
    <property type="entry name" value="CYTOCHROME_P450"/>
    <property type="match status" value="1"/>
</dbReference>
<evidence type="ECO:0000256" key="2">
    <source>
        <dbReference type="ARBA" id="ARBA00022617"/>
    </source>
</evidence>
<dbReference type="GO" id="GO:0020037">
    <property type="term" value="F:heme binding"/>
    <property type="evidence" value="ECO:0007669"/>
    <property type="project" value="InterPro"/>
</dbReference>
<comment type="cofactor">
    <cofactor evidence="7">
        <name>heme</name>
        <dbReference type="ChEBI" id="CHEBI:30413"/>
    </cofactor>
</comment>
<evidence type="ECO:0000256" key="5">
    <source>
        <dbReference type="ARBA" id="ARBA00023004"/>
    </source>
</evidence>
<dbReference type="InterPro" id="IPR050196">
    <property type="entry name" value="Cytochrome_P450_Monoox"/>
</dbReference>
<dbReference type="PANTHER" id="PTHR24291">
    <property type="entry name" value="CYTOCHROME P450 FAMILY 4"/>
    <property type="match status" value="1"/>
</dbReference>
<dbReference type="GO" id="GO:0016705">
    <property type="term" value="F:oxidoreductase activity, acting on paired donors, with incorporation or reduction of molecular oxygen"/>
    <property type="evidence" value="ECO:0007669"/>
    <property type="project" value="InterPro"/>
</dbReference>
<keyword evidence="5 7" id="KW-0408">Iron</keyword>
<dbReference type="GO" id="GO:0004497">
    <property type="term" value="F:monooxygenase activity"/>
    <property type="evidence" value="ECO:0007669"/>
    <property type="project" value="UniProtKB-KW"/>
</dbReference>
<dbReference type="InterPro" id="IPR002401">
    <property type="entry name" value="Cyt_P450_E_grp-I"/>
</dbReference>
<evidence type="ECO:0000256" key="4">
    <source>
        <dbReference type="ARBA" id="ARBA00023002"/>
    </source>
</evidence>